<organism evidence="3 4">
    <name type="scientific">Paludibacterium paludis</name>
    <dbReference type="NCBI Taxonomy" id="1225769"/>
    <lineage>
        <taxon>Bacteria</taxon>
        <taxon>Pseudomonadati</taxon>
        <taxon>Pseudomonadota</taxon>
        <taxon>Betaproteobacteria</taxon>
        <taxon>Neisseriales</taxon>
        <taxon>Chromobacteriaceae</taxon>
        <taxon>Paludibacterium</taxon>
    </lineage>
</organism>
<proteinExistence type="predicted"/>
<keyword evidence="4" id="KW-1185">Reference proteome</keyword>
<reference evidence="3" key="1">
    <citation type="journal article" date="2014" name="Int. J. Syst. Evol. Microbiol.">
        <title>Complete genome sequence of Corynebacterium casei LMG S-19264T (=DSM 44701T), isolated from a smear-ripened cheese.</title>
        <authorList>
            <consortium name="US DOE Joint Genome Institute (JGI-PGF)"/>
            <person name="Walter F."/>
            <person name="Albersmeier A."/>
            <person name="Kalinowski J."/>
            <person name="Ruckert C."/>
        </authorList>
    </citation>
    <scope>NUCLEOTIDE SEQUENCE</scope>
    <source>
        <strain evidence="3">KCTC 32182</strain>
    </source>
</reference>
<dbReference type="PANTHER" id="PTHR46648:SF1">
    <property type="entry name" value="ADENOSINE 5'-MONOPHOSPHORAMIDASE HNT1"/>
    <property type="match status" value="1"/>
</dbReference>
<dbReference type="GO" id="GO:0003824">
    <property type="term" value="F:catalytic activity"/>
    <property type="evidence" value="ECO:0007669"/>
    <property type="project" value="InterPro"/>
</dbReference>
<protein>
    <submittedName>
        <fullName evidence="3">HIT family protein</fullName>
    </submittedName>
</protein>
<dbReference type="AlphaFoldDB" id="A0A918NZV5"/>
<dbReference type="InterPro" id="IPR001310">
    <property type="entry name" value="Histidine_triad_HIT"/>
</dbReference>
<dbReference type="Gene3D" id="3.30.428.10">
    <property type="entry name" value="HIT-like"/>
    <property type="match status" value="1"/>
</dbReference>
<dbReference type="RefSeq" id="WP_189532086.1">
    <property type="nucleotide sequence ID" value="NZ_BMYX01000004.1"/>
</dbReference>
<dbReference type="InterPro" id="IPR011146">
    <property type="entry name" value="HIT-like"/>
</dbReference>
<dbReference type="SUPFAM" id="SSF54197">
    <property type="entry name" value="HIT-like"/>
    <property type="match status" value="1"/>
</dbReference>
<evidence type="ECO:0000256" key="1">
    <source>
        <dbReference type="PROSITE-ProRule" id="PRU00464"/>
    </source>
</evidence>
<feature type="short sequence motif" description="Histidine triad motif" evidence="1">
    <location>
        <begin position="87"/>
        <end position="91"/>
    </location>
</feature>
<sequence length="133" mass="15118">MNCELCAATAGEILFENSKLRVVLADEAGYPGFCRVIWREHIKEMTDLSADDARLLFDWVLRTERALRDVMRPEKINLATLGNMVPHLHWHVIPRFADDPHFPAPVWAAPRREPALRDTAGLAGRLRAHLQGD</sequence>
<feature type="domain" description="HIT" evidence="2">
    <location>
        <begin position="1"/>
        <end position="102"/>
    </location>
</feature>
<dbReference type="EMBL" id="BMYX01000004">
    <property type="protein sequence ID" value="GGY09978.1"/>
    <property type="molecule type" value="Genomic_DNA"/>
</dbReference>
<dbReference type="Proteomes" id="UP000645257">
    <property type="component" value="Unassembled WGS sequence"/>
</dbReference>
<dbReference type="GO" id="GO:0009117">
    <property type="term" value="P:nucleotide metabolic process"/>
    <property type="evidence" value="ECO:0007669"/>
    <property type="project" value="TreeGrafter"/>
</dbReference>
<dbReference type="PROSITE" id="PS51084">
    <property type="entry name" value="HIT_2"/>
    <property type="match status" value="1"/>
</dbReference>
<name>A0A918NZV5_9NEIS</name>
<evidence type="ECO:0000313" key="4">
    <source>
        <dbReference type="Proteomes" id="UP000645257"/>
    </source>
</evidence>
<dbReference type="InterPro" id="IPR026026">
    <property type="entry name" value="HIT_Hint"/>
</dbReference>
<comment type="caution">
    <text evidence="3">The sequence shown here is derived from an EMBL/GenBank/DDBJ whole genome shotgun (WGS) entry which is preliminary data.</text>
</comment>
<evidence type="ECO:0000259" key="2">
    <source>
        <dbReference type="PROSITE" id="PS51084"/>
    </source>
</evidence>
<dbReference type="PANTHER" id="PTHR46648">
    <property type="entry name" value="HIT FAMILY PROTEIN 1"/>
    <property type="match status" value="1"/>
</dbReference>
<dbReference type="Pfam" id="PF01230">
    <property type="entry name" value="HIT"/>
    <property type="match status" value="1"/>
</dbReference>
<gene>
    <name evidence="3" type="ORF">GCM10011289_11100</name>
</gene>
<dbReference type="PIRSF" id="PIRSF000714">
    <property type="entry name" value="HIT"/>
    <property type="match status" value="1"/>
</dbReference>
<reference evidence="3" key="2">
    <citation type="submission" date="2020-09" db="EMBL/GenBank/DDBJ databases">
        <authorList>
            <person name="Sun Q."/>
            <person name="Kim S."/>
        </authorList>
    </citation>
    <scope>NUCLEOTIDE SEQUENCE</scope>
    <source>
        <strain evidence="3">KCTC 32182</strain>
    </source>
</reference>
<evidence type="ECO:0000313" key="3">
    <source>
        <dbReference type="EMBL" id="GGY09978.1"/>
    </source>
</evidence>
<accession>A0A918NZV5</accession>
<dbReference type="InterPro" id="IPR036265">
    <property type="entry name" value="HIT-like_sf"/>
</dbReference>